<feature type="transmembrane region" description="Helical" evidence="1">
    <location>
        <begin position="93"/>
        <end position="113"/>
    </location>
</feature>
<keyword evidence="4" id="KW-1185">Reference proteome</keyword>
<feature type="transmembrane region" description="Helical" evidence="1">
    <location>
        <begin position="14"/>
        <end position="32"/>
    </location>
</feature>
<dbReference type="InterPro" id="IPR000160">
    <property type="entry name" value="GGDEF_dom"/>
</dbReference>
<dbReference type="InterPro" id="IPR050469">
    <property type="entry name" value="Diguanylate_Cyclase"/>
</dbReference>
<keyword evidence="1" id="KW-1133">Transmembrane helix</keyword>
<dbReference type="NCBIfam" id="TIGR00254">
    <property type="entry name" value="GGDEF"/>
    <property type="match status" value="1"/>
</dbReference>
<dbReference type="PROSITE" id="PS50887">
    <property type="entry name" value="GGDEF"/>
    <property type="match status" value="1"/>
</dbReference>
<dbReference type="InterPro" id="IPR029787">
    <property type="entry name" value="Nucleotide_cyclase"/>
</dbReference>
<keyword evidence="1" id="KW-0812">Transmembrane</keyword>
<comment type="caution">
    <text evidence="3">The sequence shown here is derived from an EMBL/GenBank/DDBJ whole genome shotgun (WGS) entry which is preliminary data.</text>
</comment>
<dbReference type="PANTHER" id="PTHR45138:SF2">
    <property type="entry name" value="DIGUANYLATE CYCLASE VDCA"/>
    <property type="match status" value="1"/>
</dbReference>
<dbReference type="EMBL" id="JBHSEI010000005">
    <property type="protein sequence ID" value="MFC4638396.1"/>
    <property type="molecule type" value="Genomic_DNA"/>
</dbReference>
<protein>
    <submittedName>
        <fullName evidence="3">GGDEF domain-containing protein</fullName>
    </submittedName>
</protein>
<dbReference type="SMART" id="SM00267">
    <property type="entry name" value="GGDEF"/>
    <property type="match status" value="1"/>
</dbReference>
<gene>
    <name evidence="3" type="ORF">ACFO0D_08560</name>
</gene>
<name>A0ABV9I7V3_9DEIO</name>
<evidence type="ECO:0000313" key="4">
    <source>
        <dbReference type="Proteomes" id="UP001595952"/>
    </source>
</evidence>
<sequence length="322" mass="35303">MTTLSSPSHRVHNLYWWIAWSALVLVLPLRLLNGSPTDLLRDLLYAALTGLCWLLERRYRRRGLLLHLLGLFVLFAGHTLSPGSLAQRLGEGYAAIMFSLVSAGPLFALCAFWGWRGALGGATLAAAGLLLIGTAGSRWGLILAAYPLVLGGTLGLYFHRLLHELEMLWHKLEQTALADSMTGLLNRRALSADYEGPALRAVQAGQPVLLSLWDVNGLKRVNDTEGHAAGDLYLLSFVQALREASPPGDRLYRTGGDEFAGLHFDLDSGHDLYARVRALFPQVSAGWVQLEGQPLADGLAQADQELYHRKAAFYRIKNLQVG</sequence>
<dbReference type="Proteomes" id="UP001595952">
    <property type="component" value="Unassembled WGS sequence"/>
</dbReference>
<feature type="domain" description="GGDEF" evidence="2">
    <location>
        <begin position="206"/>
        <end position="322"/>
    </location>
</feature>
<accession>A0ABV9I7V3</accession>
<dbReference type="Pfam" id="PF00990">
    <property type="entry name" value="GGDEF"/>
    <property type="match status" value="1"/>
</dbReference>
<reference evidence="4" key="1">
    <citation type="journal article" date="2019" name="Int. J. Syst. Evol. Microbiol.">
        <title>The Global Catalogue of Microorganisms (GCM) 10K type strain sequencing project: providing services to taxonomists for standard genome sequencing and annotation.</title>
        <authorList>
            <consortium name="The Broad Institute Genomics Platform"/>
            <consortium name="The Broad Institute Genome Sequencing Center for Infectious Disease"/>
            <person name="Wu L."/>
            <person name="Ma J."/>
        </authorList>
    </citation>
    <scope>NUCLEOTIDE SEQUENCE [LARGE SCALE GENOMIC DNA]</scope>
    <source>
        <strain evidence="4">CCUG 55995</strain>
    </source>
</reference>
<dbReference type="CDD" id="cd01949">
    <property type="entry name" value="GGDEF"/>
    <property type="match status" value="1"/>
</dbReference>
<feature type="transmembrane region" description="Helical" evidence="1">
    <location>
        <begin position="141"/>
        <end position="162"/>
    </location>
</feature>
<evidence type="ECO:0000313" key="3">
    <source>
        <dbReference type="EMBL" id="MFC4638396.1"/>
    </source>
</evidence>
<dbReference type="SUPFAM" id="SSF55073">
    <property type="entry name" value="Nucleotide cyclase"/>
    <property type="match status" value="1"/>
</dbReference>
<keyword evidence="1" id="KW-0472">Membrane</keyword>
<dbReference type="PANTHER" id="PTHR45138">
    <property type="entry name" value="REGULATORY COMPONENTS OF SENSORY TRANSDUCTION SYSTEM"/>
    <property type="match status" value="1"/>
</dbReference>
<organism evidence="3 4">
    <name type="scientific">Deinococcus hohokamensis</name>
    <dbReference type="NCBI Taxonomy" id="309883"/>
    <lineage>
        <taxon>Bacteria</taxon>
        <taxon>Thermotogati</taxon>
        <taxon>Deinococcota</taxon>
        <taxon>Deinococci</taxon>
        <taxon>Deinococcales</taxon>
        <taxon>Deinococcaceae</taxon>
        <taxon>Deinococcus</taxon>
    </lineage>
</organism>
<dbReference type="Gene3D" id="3.30.70.270">
    <property type="match status" value="1"/>
</dbReference>
<evidence type="ECO:0000259" key="2">
    <source>
        <dbReference type="PROSITE" id="PS50887"/>
    </source>
</evidence>
<dbReference type="RefSeq" id="WP_380061402.1">
    <property type="nucleotide sequence ID" value="NZ_JBHSEI010000005.1"/>
</dbReference>
<dbReference type="InterPro" id="IPR043128">
    <property type="entry name" value="Rev_trsase/Diguanyl_cyclase"/>
</dbReference>
<proteinExistence type="predicted"/>
<evidence type="ECO:0000256" key="1">
    <source>
        <dbReference type="SAM" id="Phobius"/>
    </source>
</evidence>
<feature type="transmembrane region" description="Helical" evidence="1">
    <location>
        <begin position="64"/>
        <end position="81"/>
    </location>
</feature>